<dbReference type="InterPro" id="IPR028978">
    <property type="entry name" value="Chorismate_lyase_/UTRA_dom_sf"/>
</dbReference>
<accession>A0A840PS62</accession>
<feature type="domain" description="UbiC transcription regulator-associated" evidence="1">
    <location>
        <begin position="25"/>
        <end position="166"/>
    </location>
</feature>
<reference evidence="2 3" key="1">
    <citation type="submission" date="2020-08" db="EMBL/GenBank/DDBJ databases">
        <title>Genomic Encyclopedia of Type Strains, Phase IV (KMG-IV): sequencing the most valuable type-strain genomes for metagenomic binning, comparative biology and taxonomic classification.</title>
        <authorList>
            <person name="Goeker M."/>
        </authorList>
    </citation>
    <scope>NUCLEOTIDE SEQUENCE [LARGE SCALE GENOMIC DNA]</scope>
    <source>
        <strain evidence="2 3">DSM 45615</strain>
    </source>
</reference>
<dbReference type="PANTHER" id="PTHR44846">
    <property type="entry name" value="MANNOSYL-D-GLYCERATE TRANSPORT/METABOLISM SYSTEM REPRESSOR MNGR-RELATED"/>
    <property type="match status" value="1"/>
</dbReference>
<evidence type="ECO:0000259" key="1">
    <source>
        <dbReference type="SMART" id="SM00866"/>
    </source>
</evidence>
<dbReference type="Proteomes" id="UP000578449">
    <property type="component" value="Unassembled WGS sequence"/>
</dbReference>
<dbReference type="GO" id="GO:0003677">
    <property type="term" value="F:DNA binding"/>
    <property type="evidence" value="ECO:0007669"/>
    <property type="project" value="UniProtKB-KW"/>
</dbReference>
<gene>
    <name evidence="2" type="ORF">HNP84_008553</name>
</gene>
<evidence type="ECO:0000313" key="2">
    <source>
        <dbReference type="EMBL" id="MBB5138795.1"/>
    </source>
</evidence>
<dbReference type="EMBL" id="JACHGN010000025">
    <property type="protein sequence ID" value="MBB5138795.1"/>
    <property type="molecule type" value="Genomic_DNA"/>
</dbReference>
<proteinExistence type="predicted"/>
<name>A0A840PS62_9ACTN</name>
<sequence length="173" mass="19009">MSVSTAYVRPRRAGRQEAWAEEAAAQGKAGTQELREVGEVAPPAEVAGALGVAAGESVVVRRRVILLDGHPVELADSYYPGWIARGTPLAEYRKIRGGAITLLGELGHAPRHVEEDVSARPATDEERRLLRLREHEYVLVLFRLMTADDGTPIEASVMTMNTESRHLRYALDL</sequence>
<dbReference type="Pfam" id="PF07702">
    <property type="entry name" value="UTRA"/>
    <property type="match status" value="1"/>
</dbReference>
<evidence type="ECO:0000313" key="3">
    <source>
        <dbReference type="Proteomes" id="UP000578449"/>
    </source>
</evidence>
<dbReference type="PANTHER" id="PTHR44846:SF17">
    <property type="entry name" value="GNTR-FAMILY TRANSCRIPTIONAL REGULATOR"/>
    <property type="match status" value="1"/>
</dbReference>
<comment type="caution">
    <text evidence="2">The sequence shown here is derived from an EMBL/GenBank/DDBJ whole genome shotgun (WGS) entry which is preliminary data.</text>
</comment>
<dbReference type="RefSeq" id="WP_312926902.1">
    <property type="nucleotide sequence ID" value="NZ_BAABIX010000033.1"/>
</dbReference>
<protein>
    <submittedName>
        <fullName evidence="2">DNA-binding GntR family transcriptional regulator</fullName>
    </submittedName>
</protein>
<dbReference type="SUPFAM" id="SSF64288">
    <property type="entry name" value="Chorismate lyase-like"/>
    <property type="match status" value="1"/>
</dbReference>
<dbReference type="InterPro" id="IPR011663">
    <property type="entry name" value="UTRA"/>
</dbReference>
<keyword evidence="2" id="KW-0238">DNA-binding</keyword>
<dbReference type="Gene3D" id="3.40.1410.10">
    <property type="entry name" value="Chorismate lyase-like"/>
    <property type="match status" value="1"/>
</dbReference>
<dbReference type="GO" id="GO:0045892">
    <property type="term" value="P:negative regulation of DNA-templated transcription"/>
    <property type="evidence" value="ECO:0007669"/>
    <property type="project" value="TreeGrafter"/>
</dbReference>
<dbReference type="AlphaFoldDB" id="A0A840PS62"/>
<keyword evidence="3" id="KW-1185">Reference proteome</keyword>
<dbReference type="SMART" id="SM00866">
    <property type="entry name" value="UTRA"/>
    <property type="match status" value="1"/>
</dbReference>
<organism evidence="2 3">
    <name type="scientific">Thermocatellispora tengchongensis</name>
    <dbReference type="NCBI Taxonomy" id="1073253"/>
    <lineage>
        <taxon>Bacteria</taxon>
        <taxon>Bacillati</taxon>
        <taxon>Actinomycetota</taxon>
        <taxon>Actinomycetes</taxon>
        <taxon>Streptosporangiales</taxon>
        <taxon>Streptosporangiaceae</taxon>
        <taxon>Thermocatellispora</taxon>
    </lineage>
</organism>
<dbReference type="InterPro" id="IPR050679">
    <property type="entry name" value="Bact_HTH_transcr_reg"/>
</dbReference>